<dbReference type="EMBL" id="LSRX01000402">
    <property type="protein sequence ID" value="OLP98281.1"/>
    <property type="molecule type" value="Genomic_DNA"/>
</dbReference>
<keyword evidence="3" id="KW-1003">Cell membrane</keyword>
<feature type="compositionally biased region" description="Basic and acidic residues" evidence="8">
    <location>
        <begin position="100"/>
        <end position="126"/>
    </location>
</feature>
<feature type="region of interest" description="Disordered" evidence="8">
    <location>
        <begin position="769"/>
        <end position="788"/>
    </location>
</feature>
<keyword evidence="2" id="KW-0813">Transport</keyword>
<evidence type="ECO:0000256" key="8">
    <source>
        <dbReference type="SAM" id="MobiDB-lite"/>
    </source>
</evidence>
<evidence type="ECO:0000313" key="10">
    <source>
        <dbReference type="EMBL" id="OLP98281.1"/>
    </source>
</evidence>
<evidence type="ECO:0000256" key="2">
    <source>
        <dbReference type="ARBA" id="ARBA00022448"/>
    </source>
</evidence>
<evidence type="ECO:0000256" key="4">
    <source>
        <dbReference type="ARBA" id="ARBA00022692"/>
    </source>
</evidence>
<proteinExistence type="predicted"/>
<feature type="compositionally biased region" description="Polar residues" evidence="8">
    <location>
        <begin position="545"/>
        <end position="560"/>
    </location>
</feature>
<evidence type="ECO:0000256" key="5">
    <source>
        <dbReference type="ARBA" id="ARBA00022989"/>
    </source>
</evidence>
<name>A0A1Q9DSZ9_SYMMI</name>
<keyword evidence="5 9" id="KW-1133">Transmembrane helix</keyword>
<evidence type="ECO:0000256" key="9">
    <source>
        <dbReference type="SAM" id="Phobius"/>
    </source>
</evidence>
<dbReference type="Pfam" id="PF02028">
    <property type="entry name" value="BCCT"/>
    <property type="match status" value="1"/>
</dbReference>
<sequence length="1548" mass="169053">MITPASRGRAAKPWTPPTRLRNLLGDHGSPGPSGKHRSSLSWDVGSPLQSAVASTSPGSTSGISKPKLYTATFWLRKRALGRGTAAEPPPNGGRAKRRALKDDDGGVRLRGDDFRWPDGVSKDDKAGQGGYSIEDLDLKECVPRPVPKMSDEIDRSGMPFLKRSFDPKTPVAREFQATLYTRLDLGYNLAVNSNGAVDLAVIVYVGKGPGTRWNNIYPDRQLVPGLRIMEVNGITTCLEIVDELRASSAAVLRLRRPVVHRVLLSREKGLRLGVKLLEFDEESVWVDQVLTSEGGLIPEWNKQNPVSKVTTGSRIIEVNGLRGNSTKMLELLRKDGVIELVIGDLYDGDDDDDGDDDHEEEEKSLTMSMTMKTSVMMPLVMAAAALMMTMIMMTMTRLCRDVSARMSRFAGSSGSRLCFLEKIIFNSISIITIIFISIVIDIVSNGIITTTIILYIIIIIIITIFTSTVMITITVTVIIVESHGPETANVKEPAAQDWYPEPPAGPTRKPGLGGAEVDAIGHREPRLLSTPRTISSWNCMSIATPETGTQRRTTLSTSPEGQGDSEMELALELVNHVRPEVADRLLQRLRGAETARQLAEERFQRARSQEGRWCRCGRLVDVALVVTLVVLLAVQVAEAFCQLATKEPSLQPPQAQMRQDIESRPALFSQVPAHALQENVSDSNVSCEAFLREALQETAQLKRRHERLQAGFTGALQAASQWVGFLQRAATDASHGNLAECREVVSDKWDSGAGVLGLRNAAPKGLADDFDKPLASDPPLGKAAAAQSSASCPEHELDALELVEAEQPQLPGNLYLLQVQTSILQLPLDADATSHSSAHANVTSLTARGKSVHRRGEPQPLGLYTQTVGAPDIYWGVASLCFAAFATCGALVLGSWFLCRSHHKENYHPSLGFKDKLTSTSAVVIAIITVRAMLSVVACLKLGIKTVSYSTLVCGNVVMMFAFALDGPWYILNLIVRTVGHHLNHFIASAFGIAAFAHTALGEERPKDGQCAKVDCLGPSRRRFHGTHLSQMHYLPRGHVALCLFLATVIAGAFWLAAWYFAGAVLKKWLMAYDTSFLGVEVYVDRIALNPFMGTVLVQNMTLGNPEGYTSEYLAKVNELYVNVNMGESVRSLGHRLTLDQAHVRGVDVVFERALTTSNVEDVLDRLGVLQHFSPPPAGKGPQGFHVDLHVHEVQSSDVWVRAKLNLQGMYGVLTQECIVIVSATILENVAAETLGTDGSELTMLAMMKTSLNVTIAVVTVVWMTMVMSALLAEAGSEESQSQDANGAESLKLGAQSLHAGVALQFLPPGRQLVLSGESESDCPCLAKEWRRLKTCLRSRATLRIGSRPTVQLGLGLAMNSRLILRGLACQMPRANFYCALLGEQDETNTPVEREEEAPEAPKSMMSLVHDFLENWELSMTREVFLRETTVQPLRREDLVKEFASMTLDAPSGSEAVLEQELMSIFLRFLDVVNWQGTMFPQTPFGSEAASPGSCICKTPAEVGCPRGHSRGAVQMRMQNTNSTSWQCKDSDATTDPLGTKRQSLQAR</sequence>
<dbReference type="InterPro" id="IPR000060">
    <property type="entry name" value="BCCT_transptr"/>
</dbReference>
<evidence type="ECO:0000256" key="6">
    <source>
        <dbReference type="ARBA" id="ARBA00023136"/>
    </source>
</evidence>
<protein>
    <recommendedName>
        <fullName evidence="12">PDZ domain-containing protein</fullName>
    </recommendedName>
</protein>
<keyword evidence="11" id="KW-1185">Reference proteome</keyword>
<feature type="transmembrane region" description="Helical" evidence="9">
    <location>
        <begin position="419"/>
        <end position="440"/>
    </location>
</feature>
<gene>
    <name evidence="10" type="ORF">AK812_SmicGene19270</name>
</gene>
<comment type="caution">
    <text evidence="10">The sequence shown here is derived from an EMBL/GenBank/DDBJ whole genome shotgun (WGS) entry which is preliminary data.</text>
</comment>
<feature type="transmembrane region" description="Helical" evidence="9">
    <location>
        <begin position="452"/>
        <end position="480"/>
    </location>
</feature>
<feature type="transmembrane region" description="Helical" evidence="9">
    <location>
        <begin position="949"/>
        <end position="971"/>
    </location>
</feature>
<feature type="region of interest" description="Disordered" evidence="8">
    <location>
        <begin position="1520"/>
        <end position="1548"/>
    </location>
</feature>
<keyword evidence="4 9" id="KW-0812">Transmembrane</keyword>
<feature type="region of interest" description="Disordered" evidence="8">
    <location>
        <begin position="545"/>
        <end position="564"/>
    </location>
</feature>
<organism evidence="10 11">
    <name type="scientific">Symbiodinium microadriaticum</name>
    <name type="common">Dinoflagellate</name>
    <name type="synonym">Zooxanthella microadriatica</name>
    <dbReference type="NCBI Taxonomy" id="2951"/>
    <lineage>
        <taxon>Eukaryota</taxon>
        <taxon>Sar</taxon>
        <taxon>Alveolata</taxon>
        <taxon>Dinophyceae</taxon>
        <taxon>Suessiales</taxon>
        <taxon>Symbiodiniaceae</taxon>
        <taxon>Symbiodinium</taxon>
    </lineage>
</organism>
<feature type="transmembrane region" description="Helical" evidence="9">
    <location>
        <begin position="1039"/>
        <end position="1062"/>
    </location>
</feature>
<feature type="transmembrane region" description="Helical" evidence="9">
    <location>
        <begin position="375"/>
        <end position="398"/>
    </location>
</feature>
<keyword evidence="7" id="KW-0175">Coiled coil</keyword>
<feature type="transmembrane region" description="Helical" evidence="9">
    <location>
        <begin position="873"/>
        <end position="899"/>
    </location>
</feature>
<accession>A0A1Q9DSZ9</accession>
<dbReference type="GO" id="GO:0022857">
    <property type="term" value="F:transmembrane transporter activity"/>
    <property type="evidence" value="ECO:0007669"/>
    <property type="project" value="InterPro"/>
</dbReference>
<feature type="coiled-coil region" evidence="7">
    <location>
        <begin position="582"/>
        <end position="609"/>
    </location>
</feature>
<evidence type="ECO:0000256" key="1">
    <source>
        <dbReference type="ARBA" id="ARBA00004651"/>
    </source>
</evidence>
<dbReference type="GO" id="GO:0005886">
    <property type="term" value="C:plasma membrane"/>
    <property type="evidence" value="ECO:0007669"/>
    <property type="project" value="UniProtKB-SubCell"/>
</dbReference>
<evidence type="ECO:0000256" key="3">
    <source>
        <dbReference type="ARBA" id="ARBA00022475"/>
    </source>
</evidence>
<dbReference type="OrthoDB" id="445609at2759"/>
<comment type="subcellular location">
    <subcellularLocation>
        <location evidence="1">Cell membrane</location>
        <topology evidence="1">Multi-pass membrane protein</topology>
    </subcellularLocation>
</comment>
<feature type="transmembrane region" description="Helical" evidence="9">
    <location>
        <begin position="920"/>
        <end position="943"/>
    </location>
</feature>
<feature type="region of interest" description="Disordered" evidence="8">
    <location>
        <begin position="81"/>
        <end position="129"/>
    </location>
</feature>
<feature type="transmembrane region" description="Helical" evidence="9">
    <location>
        <begin position="983"/>
        <end position="1001"/>
    </location>
</feature>
<feature type="region of interest" description="Disordered" evidence="8">
    <location>
        <begin position="1"/>
        <end position="43"/>
    </location>
</feature>
<evidence type="ECO:0008006" key="12">
    <source>
        <dbReference type="Google" id="ProtNLM"/>
    </source>
</evidence>
<evidence type="ECO:0000256" key="7">
    <source>
        <dbReference type="SAM" id="Coils"/>
    </source>
</evidence>
<reference evidence="10 11" key="1">
    <citation type="submission" date="2016-02" db="EMBL/GenBank/DDBJ databases">
        <title>Genome analysis of coral dinoflagellate symbionts highlights evolutionary adaptations to a symbiotic lifestyle.</title>
        <authorList>
            <person name="Aranda M."/>
            <person name="Li Y."/>
            <person name="Liew Y.J."/>
            <person name="Baumgarten S."/>
            <person name="Simakov O."/>
            <person name="Wilson M."/>
            <person name="Piel J."/>
            <person name="Ashoor H."/>
            <person name="Bougouffa S."/>
            <person name="Bajic V.B."/>
            <person name="Ryu T."/>
            <person name="Ravasi T."/>
            <person name="Bayer T."/>
            <person name="Micklem G."/>
            <person name="Kim H."/>
            <person name="Bhak J."/>
            <person name="Lajeunesse T.C."/>
            <person name="Voolstra C.R."/>
        </authorList>
    </citation>
    <scope>NUCLEOTIDE SEQUENCE [LARGE SCALE GENOMIC DNA]</scope>
    <source>
        <strain evidence="10 11">CCMP2467</strain>
    </source>
</reference>
<dbReference type="Proteomes" id="UP000186817">
    <property type="component" value="Unassembled WGS sequence"/>
</dbReference>
<evidence type="ECO:0000313" key="11">
    <source>
        <dbReference type="Proteomes" id="UP000186817"/>
    </source>
</evidence>
<feature type="region of interest" description="Disordered" evidence="8">
    <location>
        <begin position="492"/>
        <end position="516"/>
    </location>
</feature>
<keyword evidence="6 9" id="KW-0472">Membrane</keyword>